<reference evidence="3" key="1">
    <citation type="submission" date="2022-10" db="EMBL/GenBank/DDBJ databases">
        <title>Genome assembly of Pristionchus species.</title>
        <authorList>
            <person name="Yoshida K."/>
            <person name="Sommer R.J."/>
        </authorList>
    </citation>
    <scope>NUCLEOTIDE SEQUENCE [LARGE SCALE GENOMIC DNA]</scope>
    <source>
        <strain evidence="3">RS5460</strain>
    </source>
</reference>
<dbReference type="PANTHER" id="PTHR47521:SF18">
    <property type="entry name" value="G PROTEIN-COUPLED RECEPTOR-RELATED"/>
    <property type="match status" value="1"/>
</dbReference>
<dbReference type="AlphaFoldDB" id="A0AAN5CJ36"/>
<dbReference type="PANTHER" id="PTHR47521">
    <property type="entry name" value="SERPENTINE RECEPTOR, CLASS E (EPSILON)-RELATED"/>
    <property type="match status" value="1"/>
</dbReference>
<dbReference type="InterPro" id="IPR052860">
    <property type="entry name" value="NRL-GPCR1"/>
</dbReference>
<keyword evidence="1" id="KW-0812">Transmembrane</keyword>
<keyword evidence="1" id="KW-0472">Membrane</keyword>
<proteinExistence type="predicted"/>
<feature type="transmembrane region" description="Helical" evidence="1">
    <location>
        <begin position="86"/>
        <end position="107"/>
    </location>
</feature>
<evidence type="ECO:0000313" key="2">
    <source>
        <dbReference type="EMBL" id="GMR45365.1"/>
    </source>
</evidence>
<name>A0AAN5CJ36_9BILA</name>
<evidence type="ECO:0008006" key="4">
    <source>
        <dbReference type="Google" id="ProtNLM"/>
    </source>
</evidence>
<evidence type="ECO:0000313" key="3">
    <source>
        <dbReference type="Proteomes" id="UP001328107"/>
    </source>
</evidence>
<keyword evidence="1" id="KW-1133">Transmembrane helix</keyword>
<dbReference type="EMBL" id="BTRK01000004">
    <property type="protein sequence ID" value="GMR45365.1"/>
    <property type="molecule type" value="Genomic_DNA"/>
</dbReference>
<evidence type="ECO:0000256" key="1">
    <source>
        <dbReference type="SAM" id="Phobius"/>
    </source>
</evidence>
<feature type="transmembrane region" description="Helical" evidence="1">
    <location>
        <begin position="46"/>
        <end position="66"/>
    </location>
</feature>
<organism evidence="2 3">
    <name type="scientific">Pristionchus mayeri</name>
    <dbReference type="NCBI Taxonomy" id="1317129"/>
    <lineage>
        <taxon>Eukaryota</taxon>
        <taxon>Metazoa</taxon>
        <taxon>Ecdysozoa</taxon>
        <taxon>Nematoda</taxon>
        <taxon>Chromadorea</taxon>
        <taxon>Rhabditida</taxon>
        <taxon>Rhabditina</taxon>
        <taxon>Diplogasteromorpha</taxon>
        <taxon>Diplogasteroidea</taxon>
        <taxon>Neodiplogasteridae</taxon>
        <taxon>Pristionchus</taxon>
    </lineage>
</organism>
<comment type="caution">
    <text evidence="2">The sequence shown here is derived from an EMBL/GenBank/DDBJ whole genome shotgun (WGS) entry which is preliminary data.</text>
</comment>
<protein>
    <recommendedName>
        <fullName evidence="4">G protein-coupled receptor</fullName>
    </recommendedName>
</protein>
<gene>
    <name evidence="2" type="ORF">PMAYCL1PPCAC_15560</name>
</gene>
<feature type="non-terminal residue" evidence="2">
    <location>
        <position position="137"/>
    </location>
</feature>
<accession>A0AAN5CJ36</accession>
<keyword evidence="3" id="KW-1185">Reference proteome</keyword>
<dbReference type="Proteomes" id="UP001328107">
    <property type="component" value="Unassembled WGS sequence"/>
</dbReference>
<sequence length="137" mass="14898">CTQIAKDHYVVVQGLQILIAVVSLFSMLPCIFIIARTGTLHLNCKALLLCSAAAQLEIIAMQLVVTLNEIYTRNPLPDDVGEAENWIMFGHEIGYGLSTVVSVYLVAERLFALRNVSDYSETVASSPAAVMLTLLAV</sequence>
<feature type="transmembrane region" description="Helical" evidence="1">
    <location>
        <begin position="15"/>
        <end position="34"/>
    </location>
</feature>
<feature type="non-terminal residue" evidence="2">
    <location>
        <position position="1"/>
    </location>
</feature>